<evidence type="ECO:0000313" key="22">
    <source>
        <dbReference type="Proteomes" id="UP000326396"/>
    </source>
</evidence>
<reference evidence="21 22" key="1">
    <citation type="submission" date="2019-05" db="EMBL/GenBank/DDBJ databases">
        <title>Mikania micrantha, genome provides insights into the molecular mechanism of rapid growth.</title>
        <authorList>
            <person name="Liu B."/>
        </authorList>
    </citation>
    <scope>NUCLEOTIDE SEQUENCE [LARGE SCALE GENOMIC DNA]</scope>
    <source>
        <strain evidence="21">NLD-2019</strain>
        <tissue evidence="21">Leaf</tissue>
    </source>
</reference>
<keyword evidence="12 19" id="KW-1133">Transmembrane helix</keyword>
<evidence type="ECO:0000256" key="8">
    <source>
        <dbReference type="ARBA" id="ARBA00022692"/>
    </source>
</evidence>
<evidence type="ECO:0000256" key="1">
    <source>
        <dbReference type="ARBA" id="ARBA00002351"/>
    </source>
</evidence>
<dbReference type="SUPFAM" id="SSF81333">
    <property type="entry name" value="F1F0 ATP synthase subunit C"/>
    <property type="match status" value="1"/>
</dbReference>
<feature type="transmembrane region" description="Helical" evidence="19">
    <location>
        <begin position="99"/>
        <end position="118"/>
    </location>
</feature>
<evidence type="ECO:0000256" key="15">
    <source>
        <dbReference type="ARBA" id="ARBA00023128"/>
    </source>
</evidence>
<sequence>MLLGRKKDRKVETFESALTLLQISYLKRRKIYATKRSERREHQELTYKSLSATALWDAKKVTLLSLVASTFFIEIGLVLSKKREENDQLEMLEGAKLIGAGAATIASAGAAIGIGNVLSSSIHSVARNPSLAKQSFGYAILGFALTEAIASFAPMMAFLISSVFRSKKEVANWEGSGNCLPPGRRTLDCCRVKQGKSVLVFGRPVLPMGRKGAFFTPGGKGSLYSRNLLLNQYRQILDAHEGIARRIIELRAQEGLSRCGGFQAERLSEIFEEKYGGERMAYGVKGRGLAPGMAGPAPLLSNAVAPGASACYLRIAPWISSEMFDASWGFFGDRKAKTAPRIWVARGRLCPDGGALWGRAQPNRDSTPPTSSAPLYRLNHSKGLIGGTGEPRELAVDSLIREGKKGPKHGRCRTLEWKRKAGPYLFFQACSGIRFPRKIKLMSRVMGNLPARFGEH</sequence>
<dbReference type="GO" id="GO:0015986">
    <property type="term" value="P:proton motive force-driven ATP synthesis"/>
    <property type="evidence" value="ECO:0007669"/>
    <property type="project" value="InterPro"/>
</dbReference>
<dbReference type="InterPro" id="IPR000454">
    <property type="entry name" value="ATP_synth_F0_csu"/>
</dbReference>
<evidence type="ECO:0000259" key="20">
    <source>
        <dbReference type="Pfam" id="PF00137"/>
    </source>
</evidence>
<evidence type="ECO:0000256" key="7">
    <source>
        <dbReference type="ARBA" id="ARBA00022547"/>
    </source>
</evidence>
<dbReference type="Proteomes" id="UP000326396">
    <property type="component" value="Unassembled WGS sequence"/>
</dbReference>
<dbReference type="PANTHER" id="PTHR10031:SF57">
    <property type="entry name" value="ATP SYNTHASE SUBUNIT 9, MITOCHONDRIAL"/>
    <property type="match status" value="1"/>
</dbReference>
<dbReference type="FunFam" id="1.20.20.10:FF:000005">
    <property type="entry name" value="ATP synthase subunit 9, mitochondrial"/>
    <property type="match status" value="1"/>
</dbReference>
<protein>
    <recommendedName>
        <fullName evidence="5">ATP synthase subunit 9, mitochondrial</fullName>
    </recommendedName>
    <alternativeName>
        <fullName evidence="17">Lipid-binding protein</fullName>
    </alternativeName>
</protein>
<dbReference type="GO" id="GO:0008289">
    <property type="term" value="F:lipid binding"/>
    <property type="evidence" value="ECO:0007669"/>
    <property type="project" value="UniProtKB-KW"/>
</dbReference>
<keyword evidence="14" id="KW-0446">Lipid-binding</keyword>
<dbReference type="InterPro" id="IPR020537">
    <property type="entry name" value="ATP_synth_F0_csu_DDCD_BS"/>
</dbReference>
<dbReference type="HAMAP" id="MF_01396">
    <property type="entry name" value="ATP_synth_c_bact"/>
    <property type="match status" value="1"/>
</dbReference>
<gene>
    <name evidence="21" type="ORF">E3N88_46103</name>
</gene>
<keyword evidence="13" id="KW-0406">Ion transport</keyword>
<evidence type="ECO:0000256" key="4">
    <source>
        <dbReference type="ARBA" id="ARBA00011648"/>
    </source>
</evidence>
<organism evidence="21 22">
    <name type="scientific">Mikania micrantha</name>
    <name type="common">bitter vine</name>
    <dbReference type="NCBI Taxonomy" id="192012"/>
    <lineage>
        <taxon>Eukaryota</taxon>
        <taxon>Viridiplantae</taxon>
        <taxon>Streptophyta</taxon>
        <taxon>Embryophyta</taxon>
        <taxon>Tracheophyta</taxon>
        <taxon>Spermatophyta</taxon>
        <taxon>Magnoliopsida</taxon>
        <taxon>eudicotyledons</taxon>
        <taxon>Gunneridae</taxon>
        <taxon>Pentapetalae</taxon>
        <taxon>asterids</taxon>
        <taxon>campanulids</taxon>
        <taxon>Asterales</taxon>
        <taxon>Asteraceae</taxon>
        <taxon>Asteroideae</taxon>
        <taxon>Heliantheae alliance</taxon>
        <taxon>Eupatorieae</taxon>
        <taxon>Mikania</taxon>
    </lineage>
</organism>
<dbReference type="OrthoDB" id="438052at2759"/>
<keyword evidence="9" id="KW-0547">Nucleotide-binding</keyword>
<evidence type="ECO:0000256" key="5">
    <source>
        <dbReference type="ARBA" id="ARBA00019317"/>
    </source>
</evidence>
<keyword evidence="8 19" id="KW-0812">Transmembrane</keyword>
<keyword evidence="10" id="KW-0375">Hydrogen ion transport</keyword>
<dbReference type="PANTHER" id="PTHR10031">
    <property type="entry name" value="ATP SYNTHASE LIPID-BINDING PROTEIN, MITOCHONDRIAL"/>
    <property type="match status" value="1"/>
</dbReference>
<keyword evidence="22" id="KW-1185">Reference proteome</keyword>
<feature type="transmembrane region" description="Helical" evidence="19">
    <location>
        <begin position="138"/>
        <end position="160"/>
    </location>
</feature>
<comment type="similarity">
    <text evidence="3">Belongs to the ATPase C chain family.</text>
</comment>
<comment type="function">
    <text evidence="1">This protein is one of the chains of the nonenzymatic membrane component (F0) of mitochondrial ATPase.</text>
</comment>
<evidence type="ECO:0000256" key="9">
    <source>
        <dbReference type="ARBA" id="ARBA00022741"/>
    </source>
</evidence>
<dbReference type="GO" id="GO:0033177">
    <property type="term" value="C:proton-transporting two-sector ATPase complex, proton-transporting domain"/>
    <property type="evidence" value="ECO:0007669"/>
    <property type="project" value="InterPro"/>
</dbReference>
<evidence type="ECO:0000256" key="16">
    <source>
        <dbReference type="ARBA" id="ARBA00023136"/>
    </source>
</evidence>
<evidence type="ECO:0000256" key="12">
    <source>
        <dbReference type="ARBA" id="ARBA00022989"/>
    </source>
</evidence>
<evidence type="ECO:0000256" key="6">
    <source>
        <dbReference type="ARBA" id="ARBA00022448"/>
    </source>
</evidence>
<comment type="caution">
    <text evidence="21">The sequence shown here is derived from an EMBL/GenBank/DDBJ whole genome shotgun (WGS) entry which is preliminary data.</text>
</comment>
<evidence type="ECO:0000256" key="2">
    <source>
        <dbReference type="ARBA" id="ARBA00004225"/>
    </source>
</evidence>
<dbReference type="GO" id="GO:0005524">
    <property type="term" value="F:ATP binding"/>
    <property type="evidence" value="ECO:0007669"/>
    <property type="project" value="UniProtKB-KW"/>
</dbReference>
<evidence type="ECO:0000256" key="14">
    <source>
        <dbReference type="ARBA" id="ARBA00023121"/>
    </source>
</evidence>
<feature type="domain" description="V-ATPase proteolipid subunit C-like" evidence="20">
    <location>
        <begin position="98"/>
        <end position="160"/>
    </location>
</feature>
<evidence type="ECO:0000256" key="18">
    <source>
        <dbReference type="SAM" id="MobiDB-lite"/>
    </source>
</evidence>
<dbReference type="AlphaFoldDB" id="A0A5N6L781"/>
<dbReference type="InterPro" id="IPR038662">
    <property type="entry name" value="ATP_synth_F0_csu_sf"/>
</dbReference>
<dbReference type="InterPro" id="IPR002379">
    <property type="entry name" value="ATPase_proteolipid_c-like_dom"/>
</dbReference>
<evidence type="ECO:0000256" key="19">
    <source>
        <dbReference type="SAM" id="Phobius"/>
    </source>
</evidence>
<dbReference type="EMBL" id="SZYD01002679">
    <property type="protein sequence ID" value="KAC9255304.1"/>
    <property type="molecule type" value="Genomic_DNA"/>
</dbReference>
<keyword evidence="16 19" id="KW-0472">Membrane</keyword>
<keyword evidence="15" id="KW-0496">Mitochondrion</keyword>
<dbReference type="Gene3D" id="1.20.20.10">
    <property type="entry name" value="F1F0 ATP synthase subunit C"/>
    <property type="match status" value="1"/>
</dbReference>
<feature type="compositionally biased region" description="Polar residues" evidence="18">
    <location>
        <begin position="363"/>
        <end position="373"/>
    </location>
</feature>
<dbReference type="GO" id="GO:0031966">
    <property type="term" value="C:mitochondrial membrane"/>
    <property type="evidence" value="ECO:0007669"/>
    <property type="project" value="UniProtKB-SubCell"/>
</dbReference>
<evidence type="ECO:0000313" key="21">
    <source>
        <dbReference type="EMBL" id="KAC9255304.1"/>
    </source>
</evidence>
<dbReference type="CDD" id="cd18182">
    <property type="entry name" value="ATP-synt_Fo_c_ATP5G3"/>
    <property type="match status" value="1"/>
</dbReference>
<accession>A0A5N6L781</accession>
<evidence type="ECO:0000256" key="13">
    <source>
        <dbReference type="ARBA" id="ARBA00023065"/>
    </source>
</evidence>
<evidence type="ECO:0000256" key="11">
    <source>
        <dbReference type="ARBA" id="ARBA00022840"/>
    </source>
</evidence>
<evidence type="ECO:0000256" key="17">
    <source>
        <dbReference type="ARBA" id="ARBA00030961"/>
    </source>
</evidence>
<proteinExistence type="inferred from homology"/>
<comment type="subcellular location">
    <subcellularLocation>
        <location evidence="2">Mitochondrion membrane</location>
        <topology evidence="2">Multi-pass membrane protein</topology>
    </subcellularLocation>
</comment>
<feature type="region of interest" description="Disordered" evidence="18">
    <location>
        <begin position="356"/>
        <end position="376"/>
    </location>
</feature>
<dbReference type="InterPro" id="IPR035921">
    <property type="entry name" value="F/V-ATP_Csub_sf"/>
</dbReference>
<comment type="subunit">
    <text evidence="4">F-type ATPases have 2 components, CF(1) - the catalytic core - and CF(0) - the membrane proton channel. CF(1) has five subunits: alpha(3), beta(3), gamma(1), delta(1), epsilon(1). CF(0) has three main subunits: a, b and c.</text>
</comment>
<keyword evidence="7" id="KW-0138">CF(0)</keyword>
<evidence type="ECO:0000256" key="3">
    <source>
        <dbReference type="ARBA" id="ARBA00006704"/>
    </source>
</evidence>
<keyword evidence="11" id="KW-0067">ATP-binding</keyword>
<dbReference type="PRINTS" id="PR00124">
    <property type="entry name" value="ATPASEC"/>
</dbReference>
<dbReference type="PROSITE" id="PS00605">
    <property type="entry name" value="ATPASE_C"/>
    <property type="match status" value="1"/>
</dbReference>
<keyword evidence="6" id="KW-0813">Transport</keyword>
<dbReference type="GO" id="GO:0015078">
    <property type="term" value="F:proton transmembrane transporter activity"/>
    <property type="evidence" value="ECO:0007669"/>
    <property type="project" value="InterPro"/>
</dbReference>
<dbReference type="Pfam" id="PF00137">
    <property type="entry name" value="ATP-synt_C"/>
    <property type="match status" value="1"/>
</dbReference>
<name>A0A5N6L781_9ASTR</name>
<dbReference type="GO" id="GO:0045259">
    <property type="term" value="C:proton-transporting ATP synthase complex"/>
    <property type="evidence" value="ECO:0007669"/>
    <property type="project" value="UniProtKB-KW"/>
</dbReference>
<evidence type="ECO:0000256" key="10">
    <source>
        <dbReference type="ARBA" id="ARBA00022781"/>
    </source>
</evidence>
<feature type="transmembrane region" description="Helical" evidence="19">
    <location>
        <begin position="61"/>
        <end position="79"/>
    </location>
</feature>